<evidence type="ECO:0000313" key="5">
    <source>
        <dbReference type="EMBL" id="MDP9843029.1"/>
    </source>
</evidence>
<evidence type="ECO:0000256" key="1">
    <source>
        <dbReference type="ARBA" id="ARBA00023015"/>
    </source>
</evidence>
<organism evidence="5 6">
    <name type="scientific">Streptosporangium lutulentum</name>
    <dbReference type="NCBI Taxonomy" id="1461250"/>
    <lineage>
        <taxon>Bacteria</taxon>
        <taxon>Bacillati</taxon>
        <taxon>Actinomycetota</taxon>
        <taxon>Actinomycetes</taxon>
        <taxon>Streptosporangiales</taxon>
        <taxon>Streptosporangiaceae</taxon>
        <taxon>Streptosporangium</taxon>
    </lineage>
</organism>
<proteinExistence type="predicted"/>
<sequence length="222" mass="25638">MSEVDEGSGSTVASHRIAETVRERILSGRLKPGTRILQDELAEELNASRLPVREALRILQSRGLVTLRSNRGAWVTSLDQRDCELNYKIRERLEPLLLAESMRALTADDIEELSGIQDRIEATEDVEEFLRLDRQLHWASYRRHDAQELAAIIARLWDTTQHYRRAYTKLAGRDQRWIINSEHRLLIAAIGHKDTEMAQRILAMHISRTQRELSLHPDIFAS</sequence>
<keyword evidence="1" id="KW-0805">Transcription regulation</keyword>
<keyword evidence="6" id="KW-1185">Reference proteome</keyword>
<evidence type="ECO:0000256" key="3">
    <source>
        <dbReference type="ARBA" id="ARBA00023163"/>
    </source>
</evidence>
<protein>
    <submittedName>
        <fullName evidence="5">DNA-binding GntR family transcriptional regulator</fullName>
    </submittedName>
</protein>
<feature type="domain" description="HTH gntR-type" evidence="4">
    <location>
        <begin position="11"/>
        <end position="78"/>
    </location>
</feature>
<dbReference type="InterPro" id="IPR000524">
    <property type="entry name" value="Tscrpt_reg_HTH_GntR"/>
</dbReference>
<evidence type="ECO:0000259" key="4">
    <source>
        <dbReference type="PROSITE" id="PS50949"/>
    </source>
</evidence>
<dbReference type="RefSeq" id="WP_307556953.1">
    <property type="nucleotide sequence ID" value="NZ_JAUSQU010000001.1"/>
</dbReference>
<dbReference type="Proteomes" id="UP001225356">
    <property type="component" value="Unassembled WGS sequence"/>
</dbReference>
<keyword evidence="3" id="KW-0804">Transcription</keyword>
<dbReference type="CDD" id="cd07377">
    <property type="entry name" value="WHTH_GntR"/>
    <property type="match status" value="1"/>
</dbReference>
<dbReference type="GO" id="GO:0003677">
    <property type="term" value="F:DNA binding"/>
    <property type="evidence" value="ECO:0007669"/>
    <property type="project" value="UniProtKB-KW"/>
</dbReference>
<dbReference type="SUPFAM" id="SSF46785">
    <property type="entry name" value="Winged helix' DNA-binding domain"/>
    <property type="match status" value="1"/>
</dbReference>
<accession>A0ABT9Q8H0</accession>
<dbReference type="Pfam" id="PF00392">
    <property type="entry name" value="GntR"/>
    <property type="match status" value="1"/>
</dbReference>
<dbReference type="SMART" id="SM00895">
    <property type="entry name" value="FCD"/>
    <property type="match status" value="1"/>
</dbReference>
<dbReference type="SUPFAM" id="SSF48008">
    <property type="entry name" value="GntR ligand-binding domain-like"/>
    <property type="match status" value="1"/>
</dbReference>
<dbReference type="InterPro" id="IPR036388">
    <property type="entry name" value="WH-like_DNA-bd_sf"/>
</dbReference>
<dbReference type="PANTHER" id="PTHR43537">
    <property type="entry name" value="TRANSCRIPTIONAL REGULATOR, GNTR FAMILY"/>
    <property type="match status" value="1"/>
</dbReference>
<reference evidence="5 6" key="1">
    <citation type="submission" date="2023-07" db="EMBL/GenBank/DDBJ databases">
        <title>Sequencing the genomes of 1000 actinobacteria strains.</title>
        <authorList>
            <person name="Klenk H.-P."/>
        </authorList>
    </citation>
    <scope>NUCLEOTIDE SEQUENCE [LARGE SCALE GENOMIC DNA]</scope>
    <source>
        <strain evidence="5 6">DSM 46740</strain>
    </source>
</reference>
<comment type="caution">
    <text evidence="5">The sequence shown here is derived from an EMBL/GenBank/DDBJ whole genome shotgun (WGS) entry which is preliminary data.</text>
</comment>
<evidence type="ECO:0000256" key="2">
    <source>
        <dbReference type="ARBA" id="ARBA00023125"/>
    </source>
</evidence>
<dbReference type="EMBL" id="JAUSQU010000001">
    <property type="protein sequence ID" value="MDP9843029.1"/>
    <property type="molecule type" value="Genomic_DNA"/>
</dbReference>
<dbReference type="InterPro" id="IPR036390">
    <property type="entry name" value="WH_DNA-bd_sf"/>
</dbReference>
<dbReference type="Pfam" id="PF07729">
    <property type="entry name" value="FCD"/>
    <property type="match status" value="1"/>
</dbReference>
<dbReference type="PANTHER" id="PTHR43537:SF24">
    <property type="entry name" value="GLUCONATE OPERON TRANSCRIPTIONAL REPRESSOR"/>
    <property type="match status" value="1"/>
</dbReference>
<gene>
    <name evidence="5" type="ORF">J2853_002240</name>
</gene>
<keyword evidence="2 5" id="KW-0238">DNA-binding</keyword>
<dbReference type="PROSITE" id="PS50949">
    <property type="entry name" value="HTH_GNTR"/>
    <property type="match status" value="1"/>
</dbReference>
<evidence type="ECO:0000313" key="6">
    <source>
        <dbReference type="Proteomes" id="UP001225356"/>
    </source>
</evidence>
<dbReference type="Gene3D" id="1.10.10.10">
    <property type="entry name" value="Winged helix-like DNA-binding domain superfamily/Winged helix DNA-binding domain"/>
    <property type="match status" value="1"/>
</dbReference>
<dbReference type="InterPro" id="IPR008920">
    <property type="entry name" value="TF_FadR/GntR_C"/>
</dbReference>
<name>A0ABT9Q8H0_9ACTN</name>
<dbReference type="InterPro" id="IPR011711">
    <property type="entry name" value="GntR_C"/>
</dbReference>
<dbReference type="SMART" id="SM00345">
    <property type="entry name" value="HTH_GNTR"/>
    <property type="match status" value="1"/>
</dbReference>
<dbReference type="Gene3D" id="1.20.120.530">
    <property type="entry name" value="GntR ligand-binding domain-like"/>
    <property type="match status" value="1"/>
</dbReference>